<dbReference type="AlphaFoldDB" id="A0A401FWX3"/>
<feature type="domain" description="ChlI/MoxR AAA lid" evidence="2">
    <location>
        <begin position="252"/>
        <end position="323"/>
    </location>
</feature>
<dbReference type="SUPFAM" id="SSF52540">
    <property type="entry name" value="P-loop containing nucleoside triphosphate hydrolases"/>
    <property type="match status" value="1"/>
</dbReference>
<dbReference type="Proteomes" id="UP000288096">
    <property type="component" value="Unassembled WGS sequence"/>
</dbReference>
<evidence type="ECO:0000259" key="2">
    <source>
        <dbReference type="Pfam" id="PF17863"/>
    </source>
</evidence>
<dbReference type="Gene3D" id="1.10.8.80">
    <property type="entry name" value="Magnesium chelatase subunit I, C-Terminal domain"/>
    <property type="match status" value="1"/>
</dbReference>
<dbReference type="InterPro" id="IPR050764">
    <property type="entry name" value="CbbQ/NirQ/NorQ/GpvN"/>
</dbReference>
<name>A0A401FWX3_9BACT</name>
<dbReference type="Pfam" id="PF07726">
    <property type="entry name" value="AAA_3"/>
    <property type="match status" value="1"/>
</dbReference>
<dbReference type="InterPro" id="IPR027417">
    <property type="entry name" value="P-loop_NTPase"/>
</dbReference>
<dbReference type="RefSeq" id="WP_124328764.1">
    <property type="nucleotide sequence ID" value="NZ_BEXT01000001.1"/>
</dbReference>
<proteinExistence type="predicted"/>
<dbReference type="Gene3D" id="3.40.50.300">
    <property type="entry name" value="P-loop containing nucleotide triphosphate hydrolases"/>
    <property type="match status" value="1"/>
</dbReference>
<keyword evidence="4" id="KW-1185">Reference proteome</keyword>
<dbReference type="InterPro" id="IPR011703">
    <property type="entry name" value="ATPase_AAA-3"/>
</dbReference>
<protein>
    <submittedName>
        <fullName evidence="3">ATPase</fullName>
    </submittedName>
</protein>
<dbReference type="PANTHER" id="PTHR42759">
    <property type="entry name" value="MOXR FAMILY PROTEIN"/>
    <property type="match status" value="1"/>
</dbReference>
<dbReference type="GO" id="GO:0005524">
    <property type="term" value="F:ATP binding"/>
    <property type="evidence" value="ECO:0007669"/>
    <property type="project" value="InterPro"/>
</dbReference>
<feature type="domain" description="ATPase AAA-3" evidence="1">
    <location>
        <begin position="42"/>
        <end position="172"/>
    </location>
</feature>
<dbReference type="OrthoDB" id="9808397at2"/>
<dbReference type="InterPro" id="IPR041628">
    <property type="entry name" value="ChlI/MoxR_AAA_lid"/>
</dbReference>
<reference evidence="4" key="1">
    <citation type="submission" date="2017-11" db="EMBL/GenBank/DDBJ databases">
        <authorList>
            <person name="Watanabe M."/>
            <person name="Kojima H."/>
        </authorList>
    </citation>
    <scope>NUCLEOTIDE SEQUENCE [LARGE SCALE GENOMIC DNA]</scope>
    <source>
        <strain evidence="4">Tokyo 01</strain>
    </source>
</reference>
<accession>A0A401FWX3</accession>
<dbReference type="Pfam" id="PF17863">
    <property type="entry name" value="AAA_lid_2"/>
    <property type="match status" value="1"/>
</dbReference>
<dbReference type="GO" id="GO:0016887">
    <property type="term" value="F:ATP hydrolysis activity"/>
    <property type="evidence" value="ECO:0007669"/>
    <property type="project" value="InterPro"/>
</dbReference>
<dbReference type="PIRSF" id="PIRSF002849">
    <property type="entry name" value="AAA_ATPase_chaperone_MoxR_prd"/>
    <property type="match status" value="1"/>
</dbReference>
<gene>
    <name evidence="3" type="ORF">DENIS_2440</name>
</gene>
<evidence type="ECO:0000259" key="1">
    <source>
        <dbReference type="Pfam" id="PF07726"/>
    </source>
</evidence>
<dbReference type="EMBL" id="BEXT01000001">
    <property type="protein sequence ID" value="GBC61478.1"/>
    <property type="molecule type" value="Genomic_DNA"/>
</dbReference>
<evidence type="ECO:0000313" key="3">
    <source>
        <dbReference type="EMBL" id="GBC61478.1"/>
    </source>
</evidence>
<sequence length="330" mass="36952">MNRAFEKYARLVDAIKSEIGRVVIGQEALIDLMLLTLLSRGHILLEGVPGLAKSLAVEIFAAVIGGDFRRFQFTPDKMPGDITGTTVFDERKRQFGFHRGPVFCNIFLADEINRASPKVQSALLQAMQEKVVDADDFREALPELFIVLATQNPVEQVGTYPLAEAQTDRFMVKFNVAYPQQAEEAELMARKHGDFETRRAGIRRVATPEDMLAMQRVVHEKIRVTRTVMAYMLSLCLATRPPRTCGGNGTEMEIHRYIRLGASPRATESLLALSKARAFCRGRDFVRFDDVTGCAPHVLRHRILLNHAAAADGITPDRIVNDILNRVVAY</sequence>
<comment type="caution">
    <text evidence="3">The sequence shown here is derived from an EMBL/GenBank/DDBJ whole genome shotgun (WGS) entry which is preliminary data.</text>
</comment>
<evidence type="ECO:0000313" key="4">
    <source>
        <dbReference type="Proteomes" id="UP000288096"/>
    </source>
</evidence>
<reference evidence="4" key="2">
    <citation type="submission" date="2019-01" db="EMBL/GenBank/DDBJ databases">
        <title>Genome sequence of Desulfonema ishimotonii strain Tokyo 01.</title>
        <authorList>
            <person name="Fukui M."/>
        </authorList>
    </citation>
    <scope>NUCLEOTIDE SEQUENCE [LARGE SCALE GENOMIC DNA]</scope>
    <source>
        <strain evidence="4">Tokyo 01</strain>
    </source>
</reference>
<dbReference type="PANTHER" id="PTHR42759:SF1">
    <property type="entry name" value="MAGNESIUM-CHELATASE SUBUNIT CHLD"/>
    <property type="match status" value="1"/>
</dbReference>
<organism evidence="3 4">
    <name type="scientific">Desulfonema ishimotonii</name>
    <dbReference type="NCBI Taxonomy" id="45657"/>
    <lineage>
        <taxon>Bacteria</taxon>
        <taxon>Pseudomonadati</taxon>
        <taxon>Thermodesulfobacteriota</taxon>
        <taxon>Desulfobacteria</taxon>
        <taxon>Desulfobacterales</taxon>
        <taxon>Desulfococcaceae</taxon>
        <taxon>Desulfonema</taxon>
    </lineage>
</organism>